<dbReference type="EMBL" id="CP145163">
    <property type="protein sequence ID" value="WWC09854.1"/>
    <property type="molecule type" value="Genomic_DNA"/>
</dbReference>
<accession>A0ABZ2DUD1</accession>
<keyword evidence="2" id="KW-1185">Reference proteome</keyword>
<evidence type="ECO:0000313" key="1">
    <source>
        <dbReference type="EMBL" id="WWC09854.1"/>
    </source>
</evidence>
<dbReference type="Proteomes" id="UP001350972">
    <property type="component" value="Chromosome"/>
</dbReference>
<gene>
    <name evidence="1" type="ORF">LM286_15920</name>
</gene>
<sequence length="52" mass="5916">MFNSISDAKTFLFNHGMIDFIDLDREAEIVEDLYRNATDADSAEAIINSYVI</sequence>
<proteinExistence type="predicted"/>
<protein>
    <submittedName>
        <fullName evidence="1">Uncharacterized protein</fullName>
    </submittedName>
</protein>
<name>A0ABZ2DUD1_RAOOR</name>
<reference evidence="1 2" key="1">
    <citation type="submission" date="2024-02" db="EMBL/GenBank/DDBJ databases">
        <title>Tn5403 promotes plasmid rearrangements and degradation of the Klebsiella pneumoniae carbapenemase (KPC) transposon Tn4401.</title>
        <authorList>
            <person name="Sheppard A.E."/>
            <person name="Barry K.E."/>
            <person name="Parikh H.I."/>
            <person name="Vegesana K."/>
            <person name="Sebra R."/>
            <person name="George S."/>
            <person name="Sanderson N.D."/>
            <person name="Stoesser N."/>
            <person name="Eyre D.W."/>
            <person name="Crook D.W."/>
            <person name="Walker A.S."/>
            <person name="Mathers A.J."/>
        </authorList>
    </citation>
    <scope>NUCLEOTIDE SEQUENCE [LARGE SCALE GENOMIC DNA]</scope>
    <source>
        <strain evidence="1 2">CAV1921</strain>
    </source>
</reference>
<evidence type="ECO:0000313" key="2">
    <source>
        <dbReference type="Proteomes" id="UP001350972"/>
    </source>
</evidence>
<dbReference type="RefSeq" id="WP_175413597.1">
    <property type="nucleotide sequence ID" value="NZ_CP145156.1"/>
</dbReference>
<organism evidence="1 2">
    <name type="scientific">Raoultella ornithinolytica</name>
    <name type="common">Klebsiella ornithinolytica</name>
    <dbReference type="NCBI Taxonomy" id="54291"/>
    <lineage>
        <taxon>Bacteria</taxon>
        <taxon>Pseudomonadati</taxon>
        <taxon>Pseudomonadota</taxon>
        <taxon>Gammaproteobacteria</taxon>
        <taxon>Enterobacterales</taxon>
        <taxon>Enterobacteriaceae</taxon>
        <taxon>Klebsiella/Raoultella group</taxon>
        <taxon>Raoultella</taxon>
    </lineage>
</organism>